<organism evidence="1 3">
    <name type="scientific">Cylindrotheca closterium</name>
    <dbReference type="NCBI Taxonomy" id="2856"/>
    <lineage>
        <taxon>Eukaryota</taxon>
        <taxon>Sar</taxon>
        <taxon>Stramenopiles</taxon>
        <taxon>Ochrophyta</taxon>
        <taxon>Bacillariophyta</taxon>
        <taxon>Bacillariophyceae</taxon>
        <taxon>Bacillariophycidae</taxon>
        <taxon>Bacillariales</taxon>
        <taxon>Bacillariaceae</taxon>
        <taxon>Cylindrotheca</taxon>
    </lineage>
</organism>
<evidence type="ECO:0008006" key="4">
    <source>
        <dbReference type="Google" id="ProtNLM"/>
    </source>
</evidence>
<protein>
    <recommendedName>
        <fullName evidence="4">SHSP domain-containing protein</fullName>
    </recommendedName>
</protein>
<evidence type="ECO:0000313" key="3">
    <source>
        <dbReference type="Proteomes" id="UP001295423"/>
    </source>
</evidence>
<reference evidence="1" key="1">
    <citation type="submission" date="2023-08" db="EMBL/GenBank/DDBJ databases">
        <authorList>
            <person name="Audoor S."/>
            <person name="Bilcke G."/>
        </authorList>
    </citation>
    <scope>NUCLEOTIDE SEQUENCE</scope>
</reference>
<dbReference type="AlphaFoldDB" id="A0AAD2G376"/>
<name>A0AAD2G376_9STRA</name>
<dbReference type="CDD" id="cd00298">
    <property type="entry name" value="ACD_sHsps_p23-like"/>
    <property type="match status" value="1"/>
</dbReference>
<accession>A0AAD2G376</accession>
<gene>
    <name evidence="1" type="ORF">CYCCA115_LOCUS19068</name>
    <name evidence="2" type="ORF">CYCCA115_LOCUS21143</name>
</gene>
<dbReference type="EMBL" id="CAKOGP040002203">
    <property type="protein sequence ID" value="CAJ1965499.1"/>
    <property type="molecule type" value="Genomic_DNA"/>
</dbReference>
<sequence length="159" mass="17754">MKIVQLSEAKPFQFSYCHASSNSDSESLPSSSSSSSSSLEWKEDDTCVQLCIPMPGVKAQDIRLAMTQDSVLRVWGQRSSSLSTSKSNKRQRLNVREIPIDTQLVDIERAIASVWKDTLVLYAPKKRDTTFMVSLKKSSLLEELEESTRNNSNSSEVAC</sequence>
<evidence type="ECO:0000313" key="2">
    <source>
        <dbReference type="EMBL" id="CAJ1965499.1"/>
    </source>
</evidence>
<dbReference type="Proteomes" id="UP001295423">
    <property type="component" value="Unassembled WGS sequence"/>
</dbReference>
<proteinExistence type="predicted"/>
<evidence type="ECO:0000313" key="1">
    <source>
        <dbReference type="EMBL" id="CAJ1961159.1"/>
    </source>
</evidence>
<keyword evidence="3" id="KW-1185">Reference proteome</keyword>
<dbReference type="EMBL" id="CAKOGP040002085">
    <property type="protein sequence ID" value="CAJ1961159.1"/>
    <property type="molecule type" value="Genomic_DNA"/>
</dbReference>
<dbReference type="InterPro" id="IPR008978">
    <property type="entry name" value="HSP20-like_chaperone"/>
</dbReference>
<comment type="caution">
    <text evidence="1">The sequence shown here is derived from an EMBL/GenBank/DDBJ whole genome shotgun (WGS) entry which is preliminary data.</text>
</comment>
<dbReference type="SUPFAM" id="SSF49764">
    <property type="entry name" value="HSP20-like chaperones"/>
    <property type="match status" value="1"/>
</dbReference>
<dbReference type="Gene3D" id="2.60.40.790">
    <property type="match status" value="1"/>
</dbReference>